<sequence length="244" mass="29531">MNTNSELFKKIKNEMLNYVYNDQNNNLSFYSNQLSNTNDFIAIYKEIMFEIVDLAQNNNETTLIEFYKYVKMVYKLYIYCSNYIKKHNFIFSYRNKNDSIFMYWYKKAIDRLQTHIKDKIISEAESKVYEIKLKITSFNKNKGSVSMDMINDLKIIYSLVSEDEIMRILVDIENSLDVDFNTEEEYFNYIEANSVFDGYTDKLKEILQKNLRKKFYLKKFRHKPLLEIHSEDPQKSLFFFFILI</sequence>
<evidence type="ECO:0000313" key="2">
    <source>
        <dbReference type="Proteomes" id="UP000192356"/>
    </source>
</evidence>
<dbReference type="Proteomes" id="UP000192356">
    <property type="component" value="Unassembled WGS sequence"/>
</dbReference>
<keyword evidence="2" id="KW-1185">Reference proteome</keyword>
<reference evidence="1 2" key="1">
    <citation type="journal article" date="2017" name="Environ. Microbiol.">
        <title>Decay of the glycolytic pathway and adaptation to intranuclear parasitism within Enterocytozoonidae microsporidia.</title>
        <authorList>
            <person name="Wiredu Boakye D."/>
            <person name="Jaroenlak P."/>
            <person name="Prachumwat A."/>
            <person name="Williams T.A."/>
            <person name="Bateman K.S."/>
            <person name="Itsathitphaisarn O."/>
            <person name="Sritunyalucksana K."/>
            <person name="Paszkiewicz K.H."/>
            <person name="Moore K.A."/>
            <person name="Stentiford G.D."/>
            <person name="Williams B.A."/>
        </authorList>
    </citation>
    <scope>NUCLEOTIDE SEQUENCE [LARGE SCALE GENOMIC DNA]</scope>
    <source>
        <strain evidence="1 2">GB1</strain>
    </source>
</reference>
<evidence type="ECO:0000313" key="1">
    <source>
        <dbReference type="EMBL" id="ORD97907.1"/>
    </source>
</evidence>
<dbReference type="VEuPathDB" id="MicrosporidiaDB:HERIO_233"/>
<gene>
    <name evidence="1" type="ORF">HERIO_233</name>
</gene>
<proteinExistence type="predicted"/>
<dbReference type="EMBL" id="LVKB01000006">
    <property type="protein sequence ID" value="ORD97907.1"/>
    <property type="molecule type" value="Genomic_DNA"/>
</dbReference>
<protein>
    <submittedName>
        <fullName evidence="1">Uncharacterized protein</fullName>
    </submittedName>
</protein>
<comment type="caution">
    <text evidence="1">The sequence shown here is derived from an EMBL/GenBank/DDBJ whole genome shotgun (WGS) entry which is preliminary data.</text>
</comment>
<name>A0A1X0QDR0_9MICR</name>
<dbReference type="VEuPathDB" id="MicrosporidiaDB:A0H76_1857"/>
<dbReference type="AlphaFoldDB" id="A0A1X0QDR0"/>
<organism evidence="1 2">
    <name type="scientific">Hepatospora eriocheir</name>
    <dbReference type="NCBI Taxonomy" id="1081669"/>
    <lineage>
        <taxon>Eukaryota</taxon>
        <taxon>Fungi</taxon>
        <taxon>Fungi incertae sedis</taxon>
        <taxon>Microsporidia</taxon>
        <taxon>Hepatosporidae</taxon>
        <taxon>Hepatospora</taxon>
    </lineage>
</organism>
<accession>A0A1X0QDR0</accession>